<dbReference type="WBParaSite" id="Pan_g13912.t1">
    <property type="protein sequence ID" value="Pan_g13912.t1"/>
    <property type="gene ID" value="Pan_g13912"/>
</dbReference>
<dbReference type="Proteomes" id="UP000492821">
    <property type="component" value="Unassembled WGS sequence"/>
</dbReference>
<dbReference type="AlphaFoldDB" id="A0A7E4UXV1"/>
<accession>A0A7E4UXV1</accession>
<evidence type="ECO:0000313" key="2">
    <source>
        <dbReference type="WBParaSite" id="Pan_g13912.t1"/>
    </source>
</evidence>
<evidence type="ECO:0000313" key="1">
    <source>
        <dbReference type="Proteomes" id="UP000492821"/>
    </source>
</evidence>
<sequence>MKRFWVDNVMEKVNIPLNTEFIYQGFENYLFLFLFHEKFVYQNNTLVHEFQFINGNDKIEGIKFTEMFTKNGINQIVAKHDDSNLPYKVTYVKVQMED</sequence>
<organism evidence="1 2">
    <name type="scientific">Panagrellus redivivus</name>
    <name type="common">Microworm</name>
    <dbReference type="NCBI Taxonomy" id="6233"/>
    <lineage>
        <taxon>Eukaryota</taxon>
        <taxon>Metazoa</taxon>
        <taxon>Ecdysozoa</taxon>
        <taxon>Nematoda</taxon>
        <taxon>Chromadorea</taxon>
        <taxon>Rhabditida</taxon>
        <taxon>Tylenchina</taxon>
        <taxon>Panagrolaimomorpha</taxon>
        <taxon>Panagrolaimoidea</taxon>
        <taxon>Panagrolaimidae</taxon>
        <taxon>Panagrellus</taxon>
    </lineage>
</organism>
<name>A0A7E4UXV1_PANRE</name>
<reference evidence="2" key="2">
    <citation type="submission" date="2020-10" db="UniProtKB">
        <authorList>
            <consortium name="WormBaseParasite"/>
        </authorList>
    </citation>
    <scope>IDENTIFICATION</scope>
</reference>
<keyword evidence="1" id="KW-1185">Reference proteome</keyword>
<proteinExistence type="predicted"/>
<reference evidence="1" key="1">
    <citation type="journal article" date="2013" name="Genetics">
        <title>The draft genome and transcriptome of Panagrellus redivivus are shaped by the harsh demands of a free-living lifestyle.</title>
        <authorList>
            <person name="Srinivasan J."/>
            <person name="Dillman A.R."/>
            <person name="Macchietto M.G."/>
            <person name="Heikkinen L."/>
            <person name="Lakso M."/>
            <person name="Fracchia K.M."/>
            <person name="Antoshechkin I."/>
            <person name="Mortazavi A."/>
            <person name="Wong G."/>
            <person name="Sternberg P.W."/>
        </authorList>
    </citation>
    <scope>NUCLEOTIDE SEQUENCE [LARGE SCALE GENOMIC DNA]</scope>
    <source>
        <strain evidence="1">MT8872</strain>
    </source>
</reference>
<protein>
    <submittedName>
        <fullName evidence="2">Uncharacterized protein</fullName>
    </submittedName>
</protein>